<keyword evidence="3" id="KW-0813">Transport</keyword>
<comment type="subcellular location">
    <subcellularLocation>
        <location evidence="1">Nucleus</location>
    </subcellularLocation>
</comment>
<comment type="similarity">
    <text evidence="2">Belongs to the NUP186/NUP192/NUP205 family.</text>
</comment>
<evidence type="ECO:0000256" key="5">
    <source>
        <dbReference type="SAM" id="MobiDB-lite"/>
    </source>
</evidence>
<dbReference type="PANTHER" id="PTHR31344:SF0">
    <property type="entry name" value="NUCLEAR PORE COMPLEX PROTEIN NUP205"/>
    <property type="match status" value="1"/>
</dbReference>
<dbReference type="GO" id="GO:0006999">
    <property type="term" value="P:nuclear pore organization"/>
    <property type="evidence" value="ECO:0007669"/>
    <property type="project" value="TreeGrafter"/>
</dbReference>
<dbReference type="Pfam" id="PF11894">
    <property type="entry name" value="Nup192"/>
    <property type="match status" value="1"/>
</dbReference>
<evidence type="ECO:0000256" key="2">
    <source>
        <dbReference type="ARBA" id="ARBA00005892"/>
    </source>
</evidence>
<dbReference type="GeneID" id="85307034"/>
<keyword evidence="4" id="KW-0539">Nucleus</keyword>
<name>A0AAJ0C5Z1_9PEZI</name>
<dbReference type="InterPro" id="IPR021827">
    <property type="entry name" value="Nup186/Nup192/Nup205"/>
</dbReference>
<feature type="region of interest" description="Disordered" evidence="5">
    <location>
        <begin position="563"/>
        <end position="582"/>
    </location>
</feature>
<protein>
    <submittedName>
        <fullName evidence="6">Nucleoporin Nup186/Nup192/Nup205</fullName>
    </submittedName>
</protein>
<keyword evidence="7" id="KW-1185">Reference proteome</keyword>
<dbReference type="GO" id="GO:0044611">
    <property type="term" value="C:nuclear pore inner ring"/>
    <property type="evidence" value="ECO:0007669"/>
    <property type="project" value="TreeGrafter"/>
</dbReference>
<reference evidence="6" key="1">
    <citation type="submission" date="2023-06" db="EMBL/GenBank/DDBJ databases">
        <title>Genome-scale phylogeny and comparative genomics of the fungal order Sordariales.</title>
        <authorList>
            <consortium name="Lawrence Berkeley National Laboratory"/>
            <person name="Hensen N."/>
            <person name="Bonometti L."/>
            <person name="Westerberg I."/>
            <person name="Brannstrom I.O."/>
            <person name="Guillou S."/>
            <person name="Cros-Aarteil S."/>
            <person name="Calhoun S."/>
            <person name="Haridas S."/>
            <person name="Kuo A."/>
            <person name="Mondo S."/>
            <person name="Pangilinan J."/>
            <person name="Riley R."/>
            <person name="Labutti K."/>
            <person name="Andreopoulos B."/>
            <person name="Lipzen A."/>
            <person name="Chen C."/>
            <person name="Yanf M."/>
            <person name="Daum C."/>
            <person name="Ng V."/>
            <person name="Clum A."/>
            <person name="Steindorff A."/>
            <person name="Ohm R."/>
            <person name="Martin F."/>
            <person name="Silar P."/>
            <person name="Natvig D."/>
            <person name="Lalanne C."/>
            <person name="Gautier V."/>
            <person name="Ament-Velasquez S.L."/>
            <person name="Kruys A."/>
            <person name="Hutchinson M.I."/>
            <person name="Powell A.J."/>
            <person name="Barry K."/>
            <person name="Miller A.N."/>
            <person name="Grigoriev I.V."/>
            <person name="Debuchy R."/>
            <person name="Gladieux P."/>
            <person name="Thoren M.H."/>
            <person name="Johannesson H."/>
        </authorList>
    </citation>
    <scope>NUCLEOTIDE SEQUENCE</scope>
    <source>
        <strain evidence="6">8032-3</strain>
    </source>
</reference>
<dbReference type="Proteomes" id="UP001244011">
    <property type="component" value="Unassembled WGS sequence"/>
</dbReference>
<evidence type="ECO:0000256" key="3">
    <source>
        <dbReference type="ARBA" id="ARBA00022448"/>
    </source>
</evidence>
<dbReference type="EMBL" id="MU839003">
    <property type="protein sequence ID" value="KAK1769342.1"/>
    <property type="molecule type" value="Genomic_DNA"/>
</dbReference>
<evidence type="ECO:0000313" key="7">
    <source>
        <dbReference type="Proteomes" id="UP001244011"/>
    </source>
</evidence>
<proteinExistence type="inferred from homology"/>
<gene>
    <name evidence="6" type="ORF">QBC33DRAFT_351947</name>
</gene>
<organism evidence="6 7">
    <name type="scientific">Phialemonium atrogriseum</name>
    <dbReference type="NCBI Taxonomy" id="1093897"/>
    <lineage>
        <taxon>Eukaryota</taxon>
        <taxon>Fungi</taxon>
        <taxon>Dikarya</taxon>
        <taxon>Ascomycota</taxon>
        <taxon>Pezizomycotina</taxon>
        <taxon>Sordariomycetes</taxon>
        <taxon>Sordariomycetidae</taxon>
        <taxon>Cephalothecales</taxon>
        <taxon>Cephalothecaceae</taxon>
        <taxon>Phialemonium</taxon>
    </lineage>
</organism>
<dbReference type="GO" id="GO:0017056">
    <property type="term" value="F:structural constituent of nuclear pore"/>
    <property type="evidence" value="ECO:0007669"/>
    <property type="project" value="TreeGrafter"/>
</dbReference>
<evidence type="ECO:0000256" key="1">
    <source>
        <dbReference type="ARBA" id="ARBA00004123"/>
    </source>
</evidence>
<evidence type="ECO:0000313" key="6">
    <source>
        <dbReference type="EMBL" id="KAK1769342.1"/>
    </source>
</evidence>
<comment type="caution">
    <text evidence="6">The sequence shown here is derived from an EMBL/GenBank/DDBJ whole genome shotgun (WGS) entry which is preliminary data.</text>
</comment>
<evidence type="ECO:0000256" key="4">
    <source>
        <dbReference type="ARBA" id="ARBA00023242"/>
    </source>
</evidence>
<dbReference type="PANTHER" id="PTHR31344">
    <property type="entry name" value="NUCLEAR PORE COMPLEX PROTEIN NUP205"/>
    <property type="match status" value="1"/>
</dbReference>
<accession>A0AAJ0C5Z1</accession>
<sequence length="1713" mass="191274">MSEPGTLESLEALHKELLPASEYRFENVQFLERSLLAHADAFRKLLDKPARDSKHRAAVQSGKITVADEEYSINQDFVDSTLKVADEVDLDEIETAKLLLEAQGTTELLGHSLFERGIIRFHQQRKYLLDCMRLCIQLANDVELEPEVQDFFGVFVTENIYGAAVPGGQAPSAEKKIVPRCMAALQDIRVWLQRITEKVATTNLMYQTQPAVPPEFQEAIEFSRVSLVQQHELLAVIMCSAIEKHEAGVKDFEGFFEGVKRIDRYDHLLVHLFPALGTFISVFGSTEGVGDLGQARTLNKLICKDDGSWSLVYLGAAVRAWWIAEYSGWYLDDPIGSPVQGVDLDEEDMERSKQFMESLKYGAFDFMLSVAADCKAPDWQDPARSGMRQWLQRKSPPLASDPVPFSEFFQKRLMVQLEVFIDAFISNLPDVLRKLRVEEDEQRQLSQTHEQDLDLERFLIIIAYSYEGRPDSADAFWSDPDSNLAGFLHWASRRASTPLVSAFCDMLQALSDDEECATAAHEFLLDEGHHSSGKMRRTQSLTWGQIFKELVFFTNKIRERPSPTQSNVYRGGKPTSEQAETEPESAMMLECYLRLMTKLSAKSETARQMLLRDPNFNLVEVLYQLASSTIPARLRACVFYTLQALLARMTPEEGQIMWRCVDSWITGGYAVQPSAHKSSNLGLNQSSPKLHMEAIFQEIGEGFEEPNAFTQLLITLTTPVEGCDPLNDTLPFPEDLGSSLRAPGIELYVDYVLGHVFGNRSKDIQDTAQLRTLRLSCLDFALNCLLTFNEDLIIIGNESNIAIDTAISTTDLATYVRLHPFGRVMEWMFNDKVMEALFSTIHQNPAEVGKSAPDSTLILGILRSVEVITRVLELQTTYLDLVRPIIKLQAGQERQPVANAAYASFEDALMNHLGLVVDLGRFCGIGYPSLTLACLKLLEKILTSPKIIAAWNPESRRHGHRNKAIIALESEGVAEAMAHSLSSELGMTIDFVRGADTPNYMVKIFILDFLYECLKASPDQPFIVHLLGFQGGASGLTVDPESAFGLQESLFHVLVNLVIEVPYLENEEDGIRGWLVALKSKALRILQILWNSPLSSAIVMDELRPLKFPFHLLLGKVLIQPHLRWDGQESGSAAFLLADSSLAYLDFLSIRTMAFEYIGMELCSVSQSRMPTFKRELLGALLAGQVKGDENEPIGTPNAFDLYDFMDMDGQWEIPPPEFTYLKDLDLRACVEESDHIVLYDIAKVREVLLLKQNESRNAGLVVSESDLAAMEKEEALLLEYLVYSNRVKVIAARRRKALQAWTRLVLVMVETNDFKGTDKASFLQQALQTILPSLDTLSADGHPEALELAKLANVLLFKTDFSLEGGPSSPDKGALAKGTPISDKLFQLFQICLSAIGRWAGDAELRLVYYSICYRYLTGVVNRGEAFRPDRQKAMKAIQVYGEKLLNVICDDAFGGDTGCQTAAMILLGALVNLERSEDGTGVVETLNRLNFIGILVDSLKTLLHEWLEIIKTGNTPAEHYTNAKLSLLLQLCQSRPGAKHVLHANLFRAVELSRLFAVDPELEMDPADAAALGRHYGLLVRVARVVAAAVLGRGSHSVPQGRRFLTQHRPLVVHTLKRSAGIGTPQPPPNSTATTATTAAAAQVRAELEDRTEELAEAFMALITATGFLEVSFFWFYFFPLPSFPFPSLSFLPSPSFFITPLSLLDPYIWT</sequence>
<dbReference type="RefSeq" id="XP_060285555.1">
    <property type="nucleotide sequence ID" value="XM_060423847.1"/>
</dbReference>
<feature type="region of interest" description="Disordered" evidence="5">
    <location>
        <begin position="1621"/>
        <end position="1641"/>
    </location>
</feature>